<comment type="cofactor">
    <cofactor evidence="1">
        <name>Fe(2+)</name>
        <dbReference type="ChEBI" id="CHEBI:29033"/>
    </cofactor>
</comment>
<dbReference type="OrthoDB" id="3216531at2759"/>
<dbReference type="InterPro" id="IPR024779">
    <property type="entry name" value="2OGFeDO_JBP1/TET_oxygenase_dom"/>
</dbReference>
<accession>A0A9P7EC57</accession>
<dbReference type="GO" id="GO:0051213">
    <property type="term" value="F:dioxygenase activity"/>
    <property type="evidence" value="ECO:0007669"/>
    <property type="project" value="UniProtKB-KW"/>
</dbReference>
<dbReference type="RefSeq" id="XP_041193819.1">
    <property type="nucleotide sequence ID" value="XM_041330860.1"/>
</dbReference>
<sequence>MQIDVARYSKLISLKDTRHNEEREEKLLEIPATILDASGGIITWYIPDALTDATQKEIWVASDLLTPILEKSVKLDSNWQTNQEWFKPSSENDVLTPRCINLSPAWFQQGHENQSDLEVSASLKGASSKKILKAIVRPAAIATMALRVMHPEQYWASMFNSLSVISNQETPNHQDHLSIPECFDILTTVGNYSNARMSMPSLQLEFRYDPGCMIVFSRRIMRHGVHAVEGDQITWAWYMRDSIHVYAGVPLCGWARVDYKQ</sequence>
<dbReference type="Proteomes" id="UP000807769">
    <property type="component" value="Unassembled WGS sequence"/>
</dbReference>
<keyword evidence="5" id="KW-0408">Iron</keyword>
<proteinExistence type="predicted"/>
<evidence type="ECO:0000256" key="2">
    <source>
        <dbReference type="ARBA" id="ARBA00022723"/>
    </source>
</evidence>
<keyword evidence="4" id="KW-0560">Oxidoreductase</keyword>
<evidence type="ECO:0000313" key="7">
    <source>
        <dbReference type="EMBL" id="KAG1817577.1"/>
    </source>
</evidence>
<organism evidence="7 8">
    <name type="scientific">Suillus subaureus</name>
    <dbReference type="NCBI Taxonomy" id="48587"/>
    <lineage>
        <taxon>Eukaryota</taxon>
        <taxon>Fungi</taxon>
        <taxon>Dikarya</taxon>
        <taxon>Basidiomycota</taxon>
        <taxon>Agaricomycotina</taxon>
        <taxon>Agaricomycetes</taxon>
        <taxon>Agaricomycetidae</taxon>
        <taxon>Boletales</taxon>
        <taxon>Suillineae</taxon>
        <taxon>Suillaceae</taxon>
        <taxon>Suillus</taxon>
    </lineage>
</organism>
<dbReference type="AlphaFoldDB" id="A0A9P7EC57"/>
<evidence type="ECO:0000313" key="8">
    <source>
        <dbReference type="Proteomes" id="UP000807769"/>
    </source>
</evidence>
<dbReference type="Gene3D" id="3.60.130.30">
    <property type="match status" value="1"/>
</dbReference>
<keyword evidence="2" id="KW-0479">Metal-binding</keyword>
<comment type="caution">
    <text evidence="7">The sequence shown here is derived from an EMBL/GenBank/DDBJ whole genome shotgun (WGS) entry which is preliminary data.</text>
</comment>
<evidence type="ECO:0000259" key="6">
    <source>
        <dbReference type="Pfam" id="PF12851"/>
    </source>
</evidence>
<evidence type="ECO:0000256" key="4">
    <source>
        <dbReference type="ARBA" id="ARBA00023002"/>
    </source>
</evidence>
<dbReference type="EMBL" id="JABBWG010000013">
    <property type="protein sequence ID" value="KAG1817577.1"/>
    <property type="molecule type" value="Genomic_DNA"/>
</dbReference>
<protein>
    <recommendedName>
        <fullName evidence="6">2OGFeDO JBP1/TET oxygenase domain-containing protein</fullName>
    </recommendedName>
</protein>
<reference evidence="7" key="1">
    <citation type="journal article" date="2020" name="New Phytol.">
        <title>Comparative genomics reveals dynamic genome evolution in host specialist ectomycorrhizal fungi.</title>
        <authorList>
            <person name="Lofgren L.A."/>
            <person name="Nguyen N.H."/>
            <person name="Vilgalys R."/>
            <person name="Ruytinx J."/>
            <person name="Liao H.L."/>
            <person name="Branco S."/>
            <person name="Kuo A."/>
            <person name="LaButti K."/>
            <person name="Lipzen A."/>
            <person name="Andreopoulos W."/>
            <person name="Pangilinan J."/>
            <person name="Riley R."/>
            <person name="Hundley H."/>
            <person name="Na H."/>
            <person name="Barry K."/>
            <person name="Grigoriev I.V."/>
            <person name="Stajich J.E."/>
            <person name="Kennedy P.G."/>
        </authorList>
    </citation>
    <scope>NUCLEOTIDE SEQUENCE</scope>
    <source>
        <strain evidence="7">MN1</strain>
    </source>
</reference>
<dbReference type="GeneID" id="64624877"/>
<name>A0A9P7EC57_9AGAM</name>
<dbReference type="Pfam" id="PF12851">
    <property type="entry name" value="Tet_JBP"/>
    <property type="match status" value="1"/>
</dbReference>
<gene>
    <name evidence="7" type="ORF">BJ212DRAFT_1270165</name>
</gene>
<evidence type="ECO:0000256" key="1">
    <source>
        <dbReference type="ARBA" id="ARBA00001954"/>
    </source>
</evidence>
<evidence type="ECO:0000256" key="5">
    <source>
        <dbReference type="ARBA" id="ARBA00023004"/>
    </source>
</evidence>
<evidence type="ECO:0000256" key="3">
    <source>
        <dbReference type="ARBA" id="ARBA00022964"/>
    </source>
</evidence>
<keyword evidence="3" id="KW-0223">Dioxygenase</keyword>
<feature type="domain" description="2OGFeDO JBP1/TET oxygenase" evidence="6">
    <location>
        <begin position="148"/>
        <end position="239"/>
    </location>
</feature>
<dbReference type="GO" id="GO:0046872">
    <property type="term" value="F:metal ion binding"/>
    <property type="evidence" value="ECO:0007669"/>
    <property type="project" value="UniProtKB-KW"/>
</dbReference>
<keyword evidence="8" id="KW-1185">Reference proteome</keyword>